<evidence type="ECO:0000256" key="7">
    <source>
        <dbReference type="ARBA" id="ARBA00023180"/>
    </source>
</evidence>
<protein>
    <submittedName>
        <fullName evidence="10">Integrin alpha fg-gap repeat 1</fullName>
    </submittedName>
</protein>
<dbReference type="InterPro" id="IPR028994">
    <property type="entry name" value="Integrin_alpha_N"/>
</dbReference>
<comment type="similarity">
    <text evidence="2">Belongs to the TIP family.</text>
</comment>
<evidence type="ECO:0000256" key="8">
    <source>
        <dbReference type="SAM" id="Phobius"/>
    </source>
</evidence>
<keyword evidence="4" id="KW-0732">Signal</keyword>
<dbReference type="PANTHER" id="PTHR13412:SF0">
    <property type="entry name" value="T-CELL IMMUNOMODULATORY PROTEIN"/>
    <property type="match status" value="1"/>
</dbReference>
<evidence type="ECO:0000313" key="10">
    <source>
        <dbReference type="EMBL" id="EGR28592.1"/>
    </source>
</evidence>
<keyword evidence="10" id="KW-0401">Integrin</keyword>
<evidence type="ECO:0000256" key="1">
    <source>
        <dbReference type="ARBA" id="ARBA00004479"/>
    </source>
</evidence>
<dbReference type="InterPro" id="IPR057089">
    <property type="entry name" value="C2_TIP"/>
</dbReference>
<keyword evidence="7" id="KW-0325">Glycoprotein</keyword>
<dbReference type="Proteomes" id="UP000008983">
    <property type="component" value="Unassembled WGS sequence"/>
</dbReference>
<feature type="domain" description="T-cell immunomodulatory protein TIP C2" evidence="9">
    <location>
        <begin position="675"/>
        <end position="767"/>
    </location>
</feature>
<dbReference type="AlphaFoldDB" id="G0R1U0"/>
<dbReference type="InterPro" id="IPR013517">
    <property type="entry name" value="FG-GAP"/>
</dbReference>
<evidence type="ECO:0000256" key="5">
    <source>
        <dbReference type="ARBA" id="ARBA00022989"/>
    </source>
</evidence>
<organism evidence="10 11">
    <name type="scientific">Ichthyophthirius multifiliis</name>
    <name type="common">White spot disease agent</name>
    <name type="synonym">Ich</name>
    <dbReference type="NCBI Taxonomy" id="5932"/>
    <lineage>
        <taxon>Eukaryota</taxon>
        <taxon>Sar</taxon>
        <taxon>Alveolata</taxon>
        <taxon>Ciliophora</taxon>
        <taxon>Intramacronucleata</taxon>
        <taxon>Oligohymenophorea</taxon>
        <taxon>Hymenostomatida</taxon>
        <taxon>Ophryoglenina</taxon>
        <taxon>Ichthyophthirius</taxon>
    </lineage>
</organism>
<evidence type="ECO:0000256" key="3">
    <source>
        <dbReference type="ARBA" id="ARBA00022692"/>
    </source>
</evidence>
<proteinExistence type="inferred from homology"/>
<dbReference type="PANTHER" id="PTHR13412">
    <property type="entry name" value="T-CELL IMMUNOMODULATORY PROTEIN HOMOLOG"/>
    <property type="match status" value="1"/>
</dbReference>
<dbReference type="InterPro" id="IPR024881">
    <property type="entry name" value="Tip"/>
</dbReference>
<comment type="subcellular location">
    <subcellularLocation>
        <location evidence="1">Membrane</location>
        <topology evidence="1">Single-pass type I membrane protein</topology>
    </subcellularLocation>
</comment>
<keyword evidence="6 8" id="KW-0472">Membrane</keyword>
<dbReference type="EMBL" id="GL984229">
    <property type="protein sequence ID" value="EGR28592.1"/>
    <property type="molecule type" value="Genomic_DNA"/>
</dbReference>
<evidence type="ECO:0000256" key="2">
    <source>
        <dbReference type="ARBA" id="ARBA00006496"/>
    </source>
</evidence>
<feature type="transmembrane region" description="Helical" evidence="8">
    <location>
        <begin position="773"/>
        <end position="790"/>
    </location>
</feature>
<reference evidence="10 11" key="1">
    <citation type="submission" date="2011-07" db="EMBL/GenBank/DDBJ databases">
        <authorList>
            <person name="Coyne R."/>
            <person name="Brami D."/>
            <person name="Johnson J."/>
            <person name="Hostetler J."/>
            <person name="Hannick L."/>
            <person name="Clark T."/>
            <person name="Cassidy-Hanley D."/>
            <person name="Inman J."/>
        </authorList>
    </citation>
    <scope>NUCLEOTIDE SEQUENCE [LARGE SCALE GENOMIC DNA]</scope>
    <source>
        <strain evidence="10 11">G5</strain>
    </source>
</reference>
<keyword evidence="11" id="KW-1185">Reference proteome</keyword>
<sequence length="800" mass="91505">MDIFSLGCLISDLYLDGEAPLFTYDQQSEDQKGLFVPELHDEYSQELKEIEELIIHTFEGALKYETSSQIANLAIQNLPQLLDFIHKEKQLFDHFISLVVSCLNIEERKRACLETIGSNLDSVGNIQCKNEENENQKDAIKSIKIIQDSSTILVGTNGQINLYNIENVSNNLIPEDKRSSRNIQKQYVDGEIRCLETSVQLRIADDFKAGLFKFNTIQSGIYQIDIGDLNDDLLMAYGDFDGNKSTDIVTLSSQNIINICLWQNDGTKFKKHTLQQSKNEKCQGNIVNIIPGDVNYDGNLDLVLIKQTQDKNIYCLNVLIQKNCSLNDCQFINSVYINIEMDGQPFAADFLGQINQKNFQLMYFSQNENKRKIINFLQNEMQQIEFSTLISLNSECIQYPQQFKFANPHFSSFLDFNGDCRADLVIHSINDQGKQQVELWEKLENNKFCLKQIQISKSQDFDLKSFTLLDINFDGSVDFIALVQNKNTKDSTIVISYNKNNVDPSNLCQRFSKQSYEDFSIQGPYTYHQQLTFVPFSNKQENLVFIRLQDVDLDGMPDLILTSDNQQEEGKFVILENKKCKGKQCDTIEAENPRLFVLSSDQVWKEMNDQNAHTVSFFDINEDGKIDFFINTKDYSSGKNSIKCFFNYISTDAFFIKALGLNGQCNNNKCQSGIYYGATYECKVTTLDTTEKVATGVQLSQSAYRSLQLPFVILGLARTNNYIENLTVGLSLNEDKQSRKTWTPIIPNSQLIIYPLEQKNKWVLSIFVQPNEALLIIIIVTVLLLVGIIIKRNKKTNKDK</sequence>
<dbReference type="SUPFAM" id="SSF69318">
    <property type="entry name" value="Integrin alpha N-terminal domain"/>
    <property type="match status" value="1"/>
</dbReference>
<evidence type="ECO:0000313" key="11">
    <source>
        <dbReference type="Proteomes" id="UP000008983"/>
    </source>
</evidence>
<gene>
    <name evidence="10" type="ORF">IMG5_172760</name>
</gene>
<dbReference type="OrthoDB" id="10022113at2759"/>
<name>G0R1U0_ICHMU</name>
<accession>G0R1U0</accession>
<dbReference type="Pfam" id="PF23122">
    <property type="entry name" value="C2_ITFG1"/>
    <property type="match status" value="1"/>
</dbReference>
<dbReference type="eggNOG" id="KOG4550">
    <property type="taxonomic scope" value="Eukaryota"/>
</dbReference>
<keyword evidence="5 8" id="KW-1133">Transmembrane helix</keyword>
<evidence type="ECO:0000259" key="9">
    <source>
        <dbReference type="Pfam" id="PF23122"/>
    </source>
</evidence>
<dbReference type="RefSeq" id="XP_004029828.1">
    <property type="nucleotide sequence ID" value="XM_004029780.1"/>
</dbReference>
<evidence type="ECO:0000256" key="6">
    <source>
        <dbReference type="ARBA" id="ARBA00023136"/>
    </source>
</evidence>
<dbReference type="Pfam" id="PF13517">
    <property type="entry name" value="FG-GAP_3"/>
    <property type="match status" value="1"/>
</dbReference>
<dbReference type="GO" id="GO:0005886">
    <property type="term" value="C:plasma membrane"/>
    <property type="evidence" value="ECO:0007669"/>
    <property type="project" value="TreeGrafter"/>
</dbReference>
<dbReference type="OMA" id="PGDWIPW"/>
<keyword evidence="3 8" id="KW-0812">Transmembrane</keyword>
<dbReference type="GeneID" id="14904672"/>
<dbReference type="GO" id="GO:0007229">
    <property type="term" value="P:integrin-mediated signaling pathway"/>
    <property type="evidence" value="ECO:0007669"/>
    <property type="project" value="UniProtKB-KW"/>
</dbReference>
<dbReference type="InParanoid" id="G0R1U0"/>
<evidence type="ECO:0000256" key="4">
    <source>
        <dbReference type="ARBA" id="ARBA00022729"/>
    </source>
</evidence>
<dbReference type="FunCoup" id="G0R1U0">
    <property type="interactions" value="31"/>
</dbReference>